<dbReference type="GO" id="GO:0005524">
    <property type="term" value="F:ATP binding"/>
    <property type="evidence" value="ECO:0007669"/>
    <property type="project" value="UniProtKB-KW"/>
</dbReference>
<dbReference type="GO" id="GO:0016887">
    <property type="term" value="F:ATP hydrolysis activity"/>
    <property type="evidence" value="ECO:0007669"/>
    <property type="project" value="InterPro"/>
</dbReference>
<feature type="compositionally biased region" description="Polar residues" evidence="3">
    <location>
        <begin position="8"/>
        <end position="19"/>
    </location>
</feature>
<dbReference type="InterPro" id="IPR003439">
    <property type="entry name" value="ABC_transporter-like_ATP-bd"/>
</dbReference>
<name>A0A2L0UG40_9MICC</name>
<keyword evidence="1" id="KW-0547">Nucleotide-binding</keyword>
<accession>A0A2L0UG40</accession>
<feature type="domain" description="ABC transporter" evidence="4">
    <location>
        <begin position="22"/>
        <end position="266"/>
    </location>
</feature>
<organism evidence="5 6">
    <name type="scientific">Arthrobacter agilis</name>
    <dbReference type="NCBI Taxonomy" id="37921"/>
    <lineage>
        <taxon>Bacteria</taxon>
        <taxon>Bacillati</taxon>
        <taxon>Actinomycetota</taxon>
        <taxon>Actinomycetes</taxon>
        <taxon>Micrococcales</taxon>
        <taxon>Micrococcaceae</taxon>
        <taxon>Arthrobacter</taxon>
    </lineage>
</organism>
<reference evidence="5 6" key="1">
    <citation type="submission" date="2017-11" db="EMBL/GenBank/DDBJ databases">
        <title>Draft genome of Arthrobacter agilis strain UMCV2, a plant growth-promoting rhizobacterium and biocontrol capacity of phytopathogenic fungi.</title>
        <authorList>
            <person name="Martinez-Camara R."/>
            <person name="Santoyo G."/>
            <person name="Moreno-Hagelsieb G."/>
            <person name="Valencia-Cantero E."/>
        </authorList>
    </citation>
    <scope>NUCLEOTIDE SEQUENCE [LARGE SCALE GENOMIC DNA]</scope>
    <source>
        <strain evidence="5 6">UMCV2</strain>
    </source>
</reference>
<dbReference type="PROSITE" id="PS00211">
    <property type="entry name" value="ABC_TRANSPORTER_1"/>
    <property type="match status" value="1"/>
</dbReference>
<dbReference type="SUPFAM" id="SSF52540">
    <property type="entry name" value="P-loop containing nucleoside triphosphate hydrolases"/>
    <property type="match status" value="1"/>
</dbReference>
<gene>
    <name evidence="5" type="ORF">CVO76_11670</name>
</gene>
<dbReference type="InterPro" id="IPR017871">
    <property type="entry name" value="ABC_transporter-like_CS"/>
</dbReference>
<dbReference type="PROSITE" id="PS50893">
    <property type="entry name" value="ABC_TRANSPORTER_2"/>
    <property type="match status" value="1"/>
</dbReference>
<evidence type="ECO:0000313" key="5">
    <source>
        <dbReference type="EMBL" id="AUZ88221.1"/>
    </source>
</evidence>
<dbReference type="PANTHER" id="PTHR43790:SF8">
    <property type="entry name" value="SUGAR ABC TRANSPORTER ATP-BINDING PROTEIN"/>
    <property type="match status" value="1"/>
</dbReference>
<dbReference type="Gene3D" id="3.40.50.300">
    <property type="entry name" value="P-loop containing nucleotide triphosphate hydrolases"/>
    <property type="match status" value="1"/>
</dbReference>
<proteinExistence type="predicted"/>
<keyword evidence="2 5" id="KW-0067">ATP-binding</keyword>
<evidence type="ECO:0000259" key="4">
    <source>
        <dbReference type="PROSITE" id="PS50893"/>
    </source>
</evidence>
<dbReference type="RefSeq" id="WP_133081416.1">
    <property type="nucleotide sequence ID" value="NZ_CP024915.1"/>
</dbReference>
<dbReference type="AlphaFoldDB" id="A0A2L0UG40"/>
<sequence>MTDAVSATLPSPSGDSSRQPILEARNLVKTFGKVVGLDGVSLALYPGEVLAIIGDNGAGKSTLIKCLTGAEVPDQGELLLEGRPVSFKRPQDARQAGIETVYQNLAVSPALDVAANLFLGREERRKGILGSVFRVVDTKGMRQKARAELAELGISTLQDVTVPVENLSGGQRQAVAVARAAAFGSKVVVLDEPTAALGVRESKQVLELVKNLRTRGIPVILISHNMPHVFEVADRIHIQRLGKCATTITPQSHTMTEAVAIMTGAQTA</sequence>
<dbReference type="PANTHER" id="PTHR43790">
    <property type="entry name" value="CARBOHYDRATE TRANSPORT ATP-BINDING PROTEIN MG119-RELATED"/>
    <property type="match status" value="1"/>
</dbReference>
<dbReference type="InterPro" id="IPR050107">
    <property type="entry name" value="ABC_carbohydrate_import_ATPase"/>
</dbReference>
<dbReference type="SMART" id="SM00382">
    <property type="entry name" value="AAA"/>
    <property type="match status" value="1"/>
</dbReference>
<dbReference type="Proteomes" id="UP000239187">
    <property type="component" value="Chromosome"/>
</dbReference>
<protein>
    <submittedName>
        <fullName evidence="5">Sugar ABC transporter ATP-binding protein</fullName>
    </submittedName>
</protein>
<feature type="region of interest" description="Disordered" evidence="3">
    <location>
        <begin position="1"/>
        <end position="20"/>
    </location>
</feature>
<dbReference type="CDD" id="cd03216">
    <property type="entry name" value="ABC_Carb_Monos_I"/>
    <property type="match status" value="1"/>
</dbReference>
<evidence type="ECO:0000313" key="6">
    <source>
        <dbReference type="Proteomes" id="UP000239187"/>
    </source>
</evidence>
<dbReference type="InterPro" id="IPR027417">
    <property type="entry name" value="P-loop_NTPase"/>
</dbReference>
<evidence type="ECO:0000256" key="3">
    <source>
        <dbReference type="SAM" id="MobiDB-lite"/>
    </source>
</evidence>
<evidence type="ECO:0000256" key="2">
    <source>
        <dbReference type="ARBA" id="ARBA00022840"/>
    </source>
</evidence>
<evidence type="ECO:0000256" key="1">
    <source>
        <dbReference type="ARBA" id="ARBA00022741"/>
    </source>
</evidence>
<dbReference type="InterPro" id="IPR003593">
    <property type="entry name" value="AAA+_ATPase"/>
</dbReference>
<dbReference type="EMBL" id="CP024915">
    <property type="protein sequence ID" value="AUZ88221.1"/>
    <property type="molecule type" value="Genomic_DNA"/>
</dbReference>
<dbReference type="Pfam" id="PF00005">
    <property type="entry name" value="ABC_tran"/>
    <property type="match status" value="1"/>
</dbReference>